<gene>
    <name evidence="5" type="ORF">PHYEVI_LOCUS1249</name>
</gene>
<evidence type="ECO:0000313" key="6">
    <source>
        <dbReference type="Proteomes" id="UP001153712"/>
    </source>
</evidence>
<dbReference type="Gene3D" id="3.40.50.880">
    <property type="match status" value="1"/>
</dbReference>
<dbReference type="GO" id="GO:0006979">
    <property type="term" value="P:response to oxidative stress"/>
    <property type="evidence" value="ECO:0007669"/>
    <property type="project" value="UniProtKB-ARBA"/>
</dbReference>
<evidence type="ECO:0000313" key="5">
    <source>
        <dbReference type="EMBL" id="CAG9854789.1"/>
    </source>
</evidence>
<dbReference type="PANTHER" id="PTHR48094">
    <property type="entry name" value="PROTEIN/NUCLEIC ACID DEGLYCASE DJ-1-RELATED"/>
    <property type="match status" value="1"/>
</dbReference>
<accession>A0A9N9XI46</accession>
<evidence type="ECO:0000259" key="4">
    <source>
        <dbReference type="Pfam" id="PF01965"/>
    </source>
</evidence>
<dbReference type="SUPFAM" id="SSF52317">
    <property type="entry name" value="Class I glutamine amidotransferase-like"/>
    <property type="match status" value="1"/>
</dbReference>
<keyword evidence="3" id="KW-0558">Oxidation</keyword>
<proteinExistence type="predicted"/>
<dbReference type="AlphaFoldDB" id="A0A9N9XI46"/>
<dbReference type="GO" id="GO:0051896">
    <property type="term" value="P:regulation of phosphatidylinositol 3-kinase/protein kinase B signal transduction"/>
    <property type="evidence" value="ECO:0007669"/>
    <property type="project" value="UniProtKB-ARBA"/>
</dbReference>
<dbReference type="Proteomes" id="UP001153712">
    <property type="component" value="Chromosome 1"/>
</dbReference>
<dbReference type="GO" id="GO:0005634">
    <property type="term" value="C:nucleus"/>
    <property type="evidence" value="ECO:0007669"/>
    <property type="project" value="TreeGrafter"/>
</dbReference>
<dbReference type="InterPro" id="IPR029062">
    <property type="entry name" value="Class_I_gatase-like"/>
</dbReference>
<name>A0A9N9XI46_PHYSR</name>
<dbReference type="InterPro" id="IPR006287">
    <property type="entry name" value="DJ-1"/>
</dbReference>
<keyword evidence="6" id="KW-1185">Reference proteome</keyword>
<organism evidence="5 6">
    <name type="scientific">Phyllotreta striolata</name>
    <name type="common">Striped flea beetle</name>
    <name type="synonym">Crioceris striolata</name>
    <dbReference type="NCBI Taxonomy" id="444603"/>
    <lineage>
        <taxon>Eukaryota</taxon>
        <taxon>Metazoa</taxon>
        <taxon>Ecdysozoa</taxon>
        <taxon>Arthropoda</taxon>
        <taxon>Hexapoda</taxon>
        <taxon>Insecta</taxon>
        <taxon>Pterygota</taxon>
        <taxon>Neoptera</taxon>
        <taxon>Endopterygota</taxon>
        <taxon>Coleoptera</taxon>
        <taxon>Polyphaga</taxon>
        <taxon>Cucujiformia</taxon>
        <taxon>Chrysomeloidea</taxon>
        <taxon>Chrysomelidae</taxon>
        <taxon>Galerucinae</taxon>
        <taxon>Alticini</taxon>
        <taxon>Phyllotreta</taxon>
    </lineage>
</organism>
<dbReference type="PANTHER" id="PTHR48094:SF12">
    <property type="entry name" value="PARKINSON DISEASE PROTEIN 7 HOMOLOG"/>
    <property type="match status" value="1"/>
</dbReference>
<evidence type="ECO:0000256" key="2">
    <source>
        <dbReference type="ARBA" id="ARBA00022490"/>
    </source>
</evidence>
<dbReference type="FunFam" id="3.40.50.880:FF:000022">
    <property type="entry name" value="protein deglycase DJ-1"/>
    <property type="match status" value="1"/>
</dbReference>
<dbReference type="GO" id="GO:0005739">
    <property type="term" value="C:mitochondrion"/>
    <property type="evidence" value="ECO:0007669"/>
    <property type="project" value="TreeGrafter"/>
</dbReference>
<dbReference type="Pfam" id="PF01965">
    <property type="entry name" value="DJ-1_PfpI"/>
    <property type="match status" value="1"/>
</dbReference>
<dbReference type="GO" id="GO:0046295">
    <property type="term" value="P:glycolate biosynthetic process"/>
    <property type="evidence" value="ECO:0007669"/>
    <property type="project" value="TreeGrafter"/>
</dbReference>
<keyword evidence="2" id="KW-0963">Cytoplasm</keyword>
<sequence>MLKTFNFCNNFKPLFNNLRTEKRFIGTKIMSKKRALILLASGAEEMEFVTAADILVRGGVDVVVAGVGGKELVKCSRGVKIQPEISISEACRCLNFDAVILPGGLEGSRALAQSAEVGKLLKEFECGKKIIAAICAAPTALQAHKIGFGSAITSYPSVKNDLIKDYNYKECNVVVDCNIITSRGPATAIEFALALVEMLVSAEKACQISKDLLYTT</sequence>
<dbReference type="EMBL" id="OU900094">
    <property type="protein sequence ID" value="CAG9854789.1"/>
    <property type="molecule type" value="Genomic_DNA"/>
</dbReference>
<dbReference type="InterPro" id="IPR050325">
    <property type="entry name" value="Prot/Nucl_acid_deglycase"/>
</dbReference>
<evidence type="ECO:0000256" key="3">
    <source>
        <dbReference type="ARBA" id="ARBA00023097"/>
    </source>
</evidence>
<dbReference type="GO" id="GO:1903189">
    <property type="term" value="P:glyoxal metabolic process"/>
    <property type="evidence" value="ECO:0007669"/>
    <property type="project" value="TreeGrafter"/>
</dbReference>
<comment type="subcellular location">
    <subcellularLocation>
        <location evidence="1">Cytoplasm</location>
    </subcellularLocation>
</comment>
<evidence type="ECO:0000256" key="1">
    <source>
        <dbReference type="ARBA" id="ARBA00004496"/>
    </source>
</evidence>
<dbReference type="OrthoDB" id="543156at2759"/>
<reference evidence="5" key="1">
    <citation type="submission" date="2022-01" db="EMBL/GenBank/DDBJ databases">
        <authorList>
            <person name="King R."/>
        </authorList>
    </citation>
    <scope>NUCLEOTIDE SEQUENCE</scope>
</reference>
<protein>
    <recommendedName>
        <fullName evidence="4">DJ-1/PfpI domain-containing protein</fullName>
    </recommendedName>
</protein>
<dbReference type="NCBIfam" id="TIGR01383">
    <property type="entry name" value="not_thiJ"/>
    <property type="match status" value="1"/>
</dbReference>
<feature type="domain" description="DJ-1/PfpI" evidence="4">
    <location>
        <begin position="33"/>
        <end position="197"/>
    </location>
</feature>
<dbReference type="CDD" id="cd03135">
    <property type="entry name" value="GATase1_DJ-1"/>
    <property type="match status" value="1"/>
</dbReference>
<dbReference type="InterPro" id="IPR002818">
    <property type="entry name" value="DJ-1/PfpI"/>
</dbReference>